<evidence type="ECO:0000313" key="1">
    <source>
        <dbReference type="EMBL" id="AWI32620.1"/>
    </source>
</evidence>
<sequence length="344" mass="37600">MSSTDYAKLRAAAKAEVNAELAEVKDPFERRTVAEEIRDQAHMELASRRSEWQQLIAAAALYEYAPQLHERFGITRTHLKRLAMSELLGGLEDPVSPPSWPADRAKAAADAGIPHPKNVVDQAAAVAERYEYAEARRGAALAHLEAAHEAVRTAGGRVAVEALERPDFDAIREQARKEIVEEFAKLAVSPEERLRRAAEAVDQAEEEAATLLPERDAAVCSLAFYTTARGVYYSAGINRNSLKRVLTRALGLPRDSEPPKRADQPAAARAAGVPFLEDAASTLPDIAKEYEAAQARRSAAIEIRDAAIRVMHAAPYSWSRTQIAEAIDRDPKVVARVVAPAENT</sequence>
<dbReference type="KEGG" id="stir:DDW44_30335"/>
<gene>
    <name evidence="1" type="ORF">DDW44_30335</name>
</gene>
<protein>
    <submittedName>
        <fullName evidence="1">Uncharacterized protein</fullName>
    </submittedName>
</protein>
<proteinExistence type="predicted"/>
<evidence type="ECO:0000313" key="2">
    <source>
        <dbReference type="Proteomes" id="UP000244900"/>
    </source>
</evidence>
<accession>A0A2S1T1U4</accession>
<reference evidence="1 2" key="1">
    <citation type="submission" date="2018-05" db="EMBL/GenBank/DDBJ databases">
        <title>Complete genome sequence of sponge-derived Streptomyces sp. HNM0039.</title>
        <authorList>
            <person name="Huang X."/>
            <person name="Zhou S."/>
        </authorList>
    </citation>
    <scope>NUCLEOTIDE SEQUENCE [LARGE SCALE GENOMIC DNA]</scope>
    <source>
        <strain evidence="1 2">HNM0039</strain>
    </source>
</reference>
<name>A0A2S1T1U4_9ACTN</name>
<dbReference type="RefSeq" id="WP_108908488.1">
    <property type="nucleotide sequence ID" value="NZ_CP029188.1"/>
</dbReference>
<organism evidence="1 2">
    <name type="scientific">Streptomyces tirandamycinicus</name>
    <dbReference type="NCBI Taxonomy" id="2174846"/>
    <lineage>
        <taxon>Bacteria</taxon>
        <taxon>Bacillati</taxon>
        <taxon>Actinomycetota</taxon>
        <taxon>Actinomycetes</taxon>
        <taxon>Kitasatosporales</taxon>
        <taxon>Streptomycetaceae</taxon>
        <taxon>Streptomyces</taxon>
    </lineage>
</organism>
<keyword evidence="2" id="KW-1185">Reference proteome</keyword>
<dbReference type="AlphaFoldDB" id="A0A2S1T1U4"/>
<dbReference type="OrthoDB" id="4216982at2"/>
<dbReference type="Proteomes" id="UP000244900">
    <property type="component" value="Chromosome"/>
</dbReference>
<dbReference type="EMBL" id="CP029188">
    <property type="protein sequence ID" value="AWI32620.1"/>
    <property type="molecule type" value="Genomic_DNA"/>
</dbReference>